<comment type="subcellular location">
    <subcellularLocation>
        <location evidence="1">Endomembrane system</location>
    </subcellularLocation>
</comment>
<dbReference type="Pfam" id="PF23271">
    <property type="entry name" value="HEAT_GCN1"/>
    <property type="match status" value="1"/>
</dbReference>
<dbReference type="Gene3D" id="1.25.10.10">
    <property type="entry name" value="Leucine-rich Repeat Variant"/>
    <property type="match status" value="1"/>
</dbReference>
<evidence type="ECO:0000259" key="9">
    <source>
        <dbReference type="Pfam" id="PF23271"/>
    </source>
</evidence>
<evidence type="ECO:0000256" key="5">
    <source>
        <dbReference type="ARBA" id="ARBA00023136"/>
    </source>
</evidence>
<evidence type="ECO:0000256" key="4">
    <source>
        <dbReference type="ARBA" id="ARBA00022737"/>
    </source>
</evidence>
<name>A0ABY6KAL4_9ARAC</name>
<evidence type="ECO:0000256" key="1">
    <source>
        <dbReference type="ARBA" id="ARBA00004308"/>
    </source>
</evidence>
<dbReference type="Pfam" id="PF11916">
    <property type="entry name" value="Vac14_Fig4_bd"/>
    <property type="match status" value="1"/>
</dbReference>
<dbReference type="InterPro" id="IPR016024">
    <property type="entry name" value="ARM-type_fold"/>
</dbReference>
<keyword evidence="11" id="KW-1185">Reference proteome</keyword>
<evidence type="ECO:0000256" key="3">
    <source>
        <dbReference type="ARBA" id="ARBA00013840"/>
    </source>
</evidence>
<dbReference type="PANTHER" id="PTHR16023">
    <property type="entry name" value="TAX1 BINDING PROTEIN-RELATED"/>
    <property type="match status" value="1"/>
</dbReference>
<dbReference type="Proteomes" id="UP001235939">
    <property type="component" value="Chromosome 03"/>
</dbReference>
<evidence type="ECO:0000313" key="10">
    <source>
        <dbReference type="EMBL" id="UYV65839.1"/>
    </source>
</evidence>
<dbReference type="EMBL" id="CP092865">
    <property type="protein sequence ID" value="UYV65839.1"/>
    <property type="molecule type" value="Genomic_DNA"/>
</dbReference>
<dbReference type="PANTHER" id="PTHR16023:SF0">
    <property type="entry name" value="PROTEIN VAC14 HOMOLOG"/>
    <property type="match status" value="1"/>
</dbReference>
<evidence type="ECO:0000259" key="8">
    <source>
        <dbReference type="Pfam" id="PF11916"/>
    </source>
</evidence>
<feature type="domain" description="Stalled ribosome sensor GCN1-like HEAT repeats region" evidence="9">
    <location>
        <begin position="88"/>
        <end position="203"/>
    </location>
</feature>
<comment type="similarity">
    <text evidence="2">Belongs to the VAC14 family.</text>
</comment>
<sequence length="519" mass="58689">MYIQVTVLDSTPHLDMVRYLPEILDGLFGILEDPTMEIKKMCETLLGEFLKSISRQPENVDFCAMVNFLLINAQSNDELVQFTALNWLSEFLNLAGRQLLPYASGILTAILPHLEKAEQKKAIAETVNQQLKNLVLPDDDTEPGLGDVVRVLVANLQHQAMATRLAVLHWFHHLLNRTPGQVFLHIDPIFSALLRTLQDASEEGIGVSAIIAKLPGKIQYLYSHLPEYSLMAGGTQVVMMDLEVLAQIASSGAQREDQLTCVTIPPQVSSTNPYFAKFMVALLHMYDTSPSLLEDRGPFIIRELCLHLNAEDIYRTLAEILLYQNNLKFAATMVQTLNTILLTSSELFELRVRLNRLETEESWSLFCCLYRSWCHSPVATIALCLLTQNYKYACQLLLLFGDVEVTVEFLTEIDKLVQLIESPIFTYLRLQLLDSNNNFFLVKSLYALLMLLPQSEAFNTLRHRLACVPKFGSEGSELGPEVPIHPPSVDFDQLLKHFKDVQAQHHQARLPRRPPSSTL</sequence>
<dbReference type="InterPro" id="IPR011989">
    <property type="entry name" value="ARM-like"/>
</dbReference>
<dbReference type="InterPro" id="IPR026825">
    <property type="entry name" value="Vac14"/>
</dbReference>
<feature type="domain" description="Vacuolar protein 14 C-terminal Fig4-binding" evidence="8">
    <location>
        <begin position="291"/>
        <end position="468"/>
    </location>
</feature>
<comment type="subunit">
    <text evidence="7">Forms pentamers. Component of the PI(3,5)P2 regulatory complex/PAS complex, at least composed of PIKFYVE, FIG4 and VAC14. VAC14 nucleates the assembly of the complex and serves as a scaffold by pentamerizing into a star-shaped structure, which can bind a single copy each of PIKFYVE and FIG4 and coordinates their activities. Interacts with NOS1.</text>
</comment>
<keyword evidence="5" id="KW-0472">Membrane</keyword>
<organism evidence="10 11">
    <name type="scientific">Cordylochernes scorpioides</name>
    <dbReference type="NCBI Taxonomy" id="51811"/>
    <lineage>
        <taxon>Eukaryota</taxon>
        <taxon>Metazoa</taxon>
        <taxon>Ecdysozoa</taxon>
        <taxon>Arthropoda</taxon>
        <taxon>Chelicerata</taxon>
        <taxon>Arachnida</taxon>
        <taxon>Pseudoscorpiones</taxon>
        <taxon>Cheliferoidea</taxon>
        <taxon>Chernetidae</taxon>
        <taxon>Cordylochernes</taxon>
    </lineage>
</organism>
<dbReference type="InterPro" id="IPR021841">
    <property type="entry name" value="VAC14_Fig4p-bd"/>
</dbReference>
<accession>A0ABY6KAL4</accession>
<evidence type="ECO:0000256" key="2">
    <source>
        <dbReference type="ARBA" id="ARBA00010225"/>
    </source>
</evidence>
<dbReference type="SUPFAM" id="SSF48371">
    <property type="entry name" value="ARM repeat"/>
    <property type="match status" value="1"/>
</dbReference>
<reference evidence="10 11" key="1">
    <citation type="submission" date="2022-01" db="EMBL/GenBank/DDBJ databases">
        <title>A chromosomal length assembly of Cordylochernes scorpioides.</title>
        <authorList>
            <person name="Zeh D."/>
            <person name="Zeh J."/>
        </authorList>
    </citation>
    <scope>NUCLEOTIDE SEQUENCE [LARGE SCALE GENOMIC DNA]</scope>
    <source>
        <strain evidence="10">IN4F17</strain>
        <tissue evidence="10">Whole Body</tissue>
    </source>
</reference>
<protein>
    <recommendedName>
        <fullName evidence="3">Protein VAC14 homolog</fullName>
    </recommendedName>
</protein>
<keyword evidence="4" id="KW-0677">Repeat</keyword>
<evidence type="ECO:0000256" key="6">
    <source>
        <dbReference type="ARBA" id="ARBA00045654"/>
    </source>
</evidence>
<evidence type="ECO:0000256" key="7">
    <source>
        <dbReference type="ARBA" id="ARBA00047092"/>
    </source>
</evidence>
<evidence type="ECO:0000313" key="11">
    <source>
        <dbReference type="Proteomes" id="UP001235939"/>
    </source>
</evidence>
<proteinExistence type="inferred from homology"/>
<dbReference type="InterPro" id="IPR057546">
    <property type="entry name" value="HEAT_GCN1"/>
</dbReference>
<gene>
    <name evidence="10" type="ORF">LAZ67_3005603</name>
</gene>
<comment type="function">
    <text evidence="6">Scaffold protein component of the PI(3,5)P2 regulatory complex which regulates both the synthesis and turnover of phosphatidylinositol 3,5-bisphosphate (PtdIns(3,5)P2). Pentamerizes into a star-shaped structure and nucleates the assembly of the complex. The pentamer binds a single copy each of PIKFYVE and FIG4 and coordinates both PIKfyve kinase activity and FIG4 phosphatase activity, being required to maintain normal levels of phosphatidylinositol 3-phosphate (PtdIns(3)P) and phosphatidylinositol 5-phosphate (PtdIns(5)P). Plays a role in the biogenesis of endosome carrier vesicles (ECV) / multivesicular bodies (MVB) transport intermediates from early endosomes.</text>
</comment>